<feature type="region of interest" description="Disordered" evidence="1">
    <location>
        <begin position="733"/>
        <end position="777"/>
    </location>
</feature>
<dbReference type="EMBL" id="MU857859">
    <property type="protein sequence ID" value="KAK4243171.1"/>
    <property type="molecule type" value="Genomic_DNA"/>
</dbReference>
<feature type="region of interest" description="Disordered" evidence="1">
    <location>
        <begin position="809"/>
        <end position="854"/>
    </location>
</feature>
<accession>A0AAN7CJC4</accession>
<feature type="compositionally biased region" description="Basic and acidic residues" evidence="1">
    <location>
        <begin position="745"/>
        <end position="759"/>
    </location>
</feature>
<sequence length="938" mass="105982">MSIEVACRRCRGRLWRSEKEVDPGNQAGEAARRLRERQQEREPCTCDANEDWDDKAETGINPLFDYHIEEGIVYREELKAELSRKRNEMPDRIYGMRATRRLERVLDCLDKRPSATGQCISDSITTHPFGGDAEPVHFPFLVLEAKSEKGAESLSRAADQTAFAIRELLLIQEELRVAAGEDAEWDAGPLVWFLSFKGEEWKVCIAYISVENGAQHFRVLQLWRGAVNVRDGALQLLLIIDYIFDWARDMYRESVIRSLNKLAVSGSKTVLYQDSDIFSTCPRDRVRLWLEATNEDDGTQGLSAQESTVVQDGLRCFDTRSGVIRDIRYIQSKFLGLYLTQDNLDDFFNSANTERESKKLACTLLTHLVEGWRVTGETLDALEFNWTGEARVQGQPFQDTTFLVVAGVAAYLSPDWQQTRELSYIAVEEHAVHDLLKHAGRKLADGYNVSDLPFVGRDDFSHILLVLHRQSAGSNLLACISRVCLSTGIISTEESAHQDALSVVSTERSNHKFIFRADTVLKIDTASRRAFVRALYDQHKLGRNEPFVPFLRSSAFLDELGIPENSALFCPQSRWFNKPPDLPRMPDHGVLIATSTNPAVGSMGPRLCLFVTDPDGVREDGSQFKEVLQSVPSWHFRAKRYDTRRGWSDGWNHNHPDIVATSQEHILHQLTTFKRDLEVLQAHSVTGSQKSRKCAVIEENEAAWAPRKPNTMWDVLVDSECVLEDAVDKGDAAGVRHTQATAAHDNPRKIRRVNREDTPRPSPNLRSTSNFEQHSNHERLREAIESLQHRLFPTQEPPQPERNLVLSERDKKSPEPLEASQEQDFADYNETQNGESSRRIAVNGDPDPSLIGPSRRCSVEYLATRPVKRPRLTVSVEEAEDTDSDELDSQSEPGSDQSHSPAPSPVFSLPRDLLSWNGPYIDDETFATMLANGDFGST</sequence>
<feature type="region of interest" description="Disordered" evidence="1">
    <location>
        <begin position="21"/>
        <end position="50"/>
    </location>
</feature>
<feature type="region of interest" description="Disordered" evidence="1">
    <location>
        <begin position="872"/>
        <end position="912"/>
    </location>
</feature>
<organism evidence="2 3">
    <name type="scientific">Corynascus novoguineensis</name>
    <dbReference type="NCBI Taxonomy" id="1126955"/>
    <lineage>
        <taxon>Eukaryota</taxon>
        <taxon>Fungi</taxon>
        <taxon>Dikarya</taxon>
        <taxon>Ascomycota</taxon>
        <taxon>Pezizomycotina</taxon>
        <taxon>Sordariomycetes</taxon>
        <taxon>Sordariomycetidae</taxon>
        <taxon>Sordariales</taxon>
        <taxon>Chaetomiaceae</taxon>
        <taxon>Corynascus</taxon>
    </lineage>
</organism>
<evidence type="ECO:0000256" key="1">
    <source>
        <dbReference type="SAM" id="MobiDB-lite"/>
    </source>
</evidence>
<proteinExistence type="predicted"/>
<protein>
    <submittedName>
        <fullName evidence="2">Uncharacterized protein</fullName>
    </submittedName>
</protein>
<evidence type="ECO:0000313" key="3">
    <source>
        <dbReference type="Proteomes" id="UP001303647"/>
    </source>
</evidence>
<comment type="caution">
    <text evidence="2">The sequence shown here is derived from an EMBL/GenBank/DDBJ whole genome shotgun (WGS) entry which is preliminary data.</text>
</comment>
<dbReference type="AlphaFoldDB" id="A0AAN7CJC4"/>
<feature type="compositionally biased region" description="Polar residues" evidence="1">
    <location>
        <begin position="890"/>
        <end position="901"/>
    </location>
</feature>
<name>A0AAN7CJC4_9PEZI</name>
<dbReference type="Proteomes" id="UP001303647">
    <property type="component" value="Unassembled WGS sequence"/>
</dbReference>
<evidence type="ECO:0000313" key="2">
    <source>
        <dbReference type="EMBL" id="KAK4243171.1"/>
    </source>
</evidence>
<reference evidence="2" key="2">
    <citation type="submission" date="2023-05" db="EMBL/GenBank/DDBJ databases">
        <authorList>
            <consortium name="Lawrence Berkeley National Laboratory"/>
            <person name="Steindorff A."/>
            <person name="Hensen N."/>
            <person name="Bonometti L."/>
            <person name="Westerberg I."/>
            <person name="Brannstrom I.O."/>
            <person name="Guillou S."/>
            <person name="Cros-Aarteil S."/>
            <person name="Calhoun S."/>
            <person name="Haridas S."/>
            <person name="Kuo A."/>
            <person name="Mondo S."/>
            <person name="Pangilinan J."/>
            <person name="Riley R."/>
            <person name="Labutti K."/>
            <person name="Andreopoulos B."/>
            <person name="Lipzen A."/>
            <person name="Chen C."/>
            <person name="Yanf M."/>
            <person name="Daum C."/>
            <person name="Ng V."/>
            <person name="Clum A."/>
            <person name="Ohm R."/>
            <person name="Martin F."/>
            <person name="Silar P."/>
            <person name="Natvig D."/>
            <person name="Lalanne C."/>
            <person name="Gautier V."/>
            <person name="Ament-Velasquez S.L."/>
            <person name="Kruys A."/>
            <person name="Hutchinson M.I."/>
            <person name="Powell A.J."/>
            <person name="Barry K."/>
            <person name="Miller A.N."/>
            <person name="Grigoriev I.V."/>
            <person name="Debuchy R."/>
            <person name="Gladieux P."/>
            <person name="Thoren M.H."/>
            <person name="Johannesson H."/>
        </authorList>
    </citation>
    <scope>NUCLEOTIDE SEQUENCE</scope>
    <source>
        <strain evidence="2">CBS 359.72</strain>
    </source>
</reference>
<feature type="compositionally biased region" description="Polar residues" evidence="1">
    <location>
        <begin position="764"/>
        <end position="773"/>
    </location>
</feature>
<gene>
    <name evidence="2" type="ORF">C7999DRAFT_36512</name>
</gene>
<feature type="compositionally biased region" description="Acidic residues" evidence="1">
    <location>
        <begin position="877"/>
        <end position="889"/>
    </location>
</feature>
<reference evidence="2" key="1">
    <citation type="journal article" date="2023" name="Mol. Phylogenet. Evol.">
        <title>Genome-scale phylogeny and comparative genomics of the fungal order Sordariales.</title>
        <authorList>
            <person name="Hensen N."/>
            <person name="Bonometti L."/>
            <person name="Westerberg I."/>
            <person name="Brannstrom I.O."/>
            <person name="Guillou S."/>
            <person name="Cros-Aarteil S."/>
            <person name="Calhoun S."/>
            <person name="Haridas S."/>
            <person name="Kuo A."/>
            <person name="Mondo S."/>
            <person name="Pangilinan J."/>
            <person name="Riley R."/>
            <person name="LaButti K."/>
            <person name="Andreopoulos B."/>
            <person name="Lipzen A."/>
            <person name="Chen C."/>
            <person name="Yan M."/>
            <person name="Daum C."/>
            <person name="Ng V."/>
            <person name="Clum A."/>
            <person name="Steindorff A."/>
            <person name="Ohm R.A."/>
            <person name="Martin F."/>
            <person name="Silar P."/>
            <person name="Natvig D.O."/>
            <person name="Lalanne C."/>
            <person name="Gautier V."/>
            <person name="Ament-Velasquez S.L."/>
            <person name="Kruys A."/>
            <person name="Hutchinson M.I."/>
            <person name="Powell A.J."/>
            <person name="Barry K."/>
            <person name="Miller A.N."/>
            <person name="Grigoriev I.V."/>
            <person name="Debuchy R."/>
            <person name="Gladieux P."/>
            <person name="Hiltunen Thoren M."/>
            <person name="Johannesson H."/>
        </authorList>
    </citation>
    <scope>NUCLEOTIDE SEQUENCE</scope>
    <source>
        <strain evidence="2">CBS 359.72</strain>
    </source>
</reference>
<feature type="compositionally biased region" description="Basic and acidic residues" evidence="1">
    <location>
        <begin position="30"/>
        <end position="44"/>
    </location>
</feature>
<keyword evidence="3" id="KW-1185">Reference proteome</keyword>